<name>A0ABU8C1J9_9RHOB</name>
<proteinExistence type="predicted"/>
<sequence>MSIVRYTRKTAVLARLESAYGAEPEENWTSSDVVLVRNATFRIARDTEPRELLRPYLGGSEHMVAARRSELEFEVEFAASGVAGTPPAWGRLLRACGMSETIVAGSRVEYLPVSGGFESLTLRFNVDGMRYASRGARGSAKFLCNAYKIPVIQFKFWGFDTWAAEGNSFSTTGYNYAAWQRPEVISDSNSGDIRLGGGLVGGAPSGGTLLPSQGLEVDLSNKLSHIKMLGGEAVDIVERDVMGKMTVALSPADEVAWRSEINANALTSVGFNFGTATGRRVHLHAPSVQRVDPQMRDYEGRALMETELRCLPVEGNDELRVIVR</sequence>
<dbReference type="RefSeq" id="WP_335425553.1">
    <property type="nucleotide sequence ID" value="NZ_JBALHR010000031.1"/>
</dbReference>
<evidence type="ECO:0000313" key="1">
    <source>
        <dbReference type="EMBL" id="MEH7830515.1"/>
    </source>
</evidence>
<dbReference type="Proteomes" id="UP001431963">
    <property type="component" value="Unassembled WGS sequence"/>
</dbReference>
<evidence type="ECO:0000313" key="2">
    <source>
        <dbReference type="Proteomes" id="UP001431963"/>
    </source>
</evidence>
<dbReference type="InterPro" id="IPR044000">
    <property type="entry name" value="Phage_tube_2"/>
</dbReference>
<protein>
    <submittedName>
        <fullName evidence="1">Phage tail tube protein</fullName>
    </submittedName>
</protein>
<comment type="caution">
    <text evidence="1">The sequence shown here is derived from an EMBL/GenBank/DDBJ whole genome shotgun (WGS) entry which is preliminary data.</text>
</comment>
<dbReference type="Pfam" id="PF18906">
    <property type="entry name" value="Phage_tube_2"/>
    <property type="match status" value="1"/>
</dbReference>
<gene>
    <name evidence="1" type="ORF">V6590_20390</name>
</gene>
<organism evidence="1 2">
    <name type="scientific">Gemmobacter denitrificans</name>
    <dbReference type="NCBI Taxonomy" id="3123040"/>
    <lineage>
        <taxon>Bacteria</taxon>
        <taxon>Pseudomonadati</taxon>
        <taxon>Pseudomonadota</taxon>
        <taxon>Alphaproteobacteria</taxon>
        <taxon>Rhodobacterales</taxon>
        <taxon>Paracoccaceae</taxon>
        <taxon>Gemmobacter</taxon>
    </lineage>
</organism>
<reference evidence="1" key="1">
    <citation type="submission" date="2024-02" db="EMBL/GenBank/DDBJ databases">
        <title>Genome sequences of strain Gemmobacter sp. JM10B15.</title>
        <authorList>
            <person name="Zhang M."/>
        </authorList>
    </citation>
    <scope>NUCLEOTIDE SEQUENCE</scope>
    <source>
        <strain evidence="1">JM10B15</strain>
    </source>
</reference>
<dbReference type="EMBL" id="JBALHR010000031">
    <property type="protein sequence ID" value="MEH7830515.1"/>
    <property type="molecule type" value="Genomic_DNA"/>
</dbReference>
<keyword evidence="2" id="KW-1185">Reference proteome</keyword>
<accession>A0ABU8C1J9</accession>